<sequence>MSFEVLEISAVPDFNTVNRQYECACPKGQSQPLWDMGLKGVVPDGPTGSLRCVTFHLRPDEIPGNRWRPLDITISALSTEVPQWYRTPDQGPPRTYRITAGLPGRAELLASDDIQVLSPDPTPILVKGLRVVGDVYNIPFRNAGDWQWRLQQTGVASAHQTLCETSTRLELCFVFGPSPPSGPWESDEAHRRTAADFEDRHFIDLFRLFLPSQMEVVDSLSSTATARDRALWYLRRTMSTIWGLGLKPHAEYADRPVTQLDVGGGGAGSSSFYLCPLPGVPRAAFRPQYGGRFDLRRWMRGTYAYCTALDLAALAQLACALLQDGAGAEVLDPRWVCATGNASLGQAAFGHVCPGTLFGWPAFPQCNSVVYGAGGLTAYPPARAAERAGLAWHAWVEVLLPGSDTRCVFDASQAPGEDPSRLMFHDGTKTRSEYLALKIDPAWPDPARLPPMGPGRTLQNVDAVICYSTPATHMNRIGVMGISTTLW</sequence>
<name>A0A1S7UJ16_ROSNE</name>
<evidence type="ECO:0000313" key="1">
    <source>
        <dbReference type="EMBL" id="GAP82997.2"/>
    </source>
</evidence>
<dbReference type="EMBL" id="DF977446">
    <property type="protein sequence ID" value="GAP82997.2"/>
    <property type="molecule type" value="Genomic_DNA"/>
</dbReference>
<protein>
    <submittedName>
        <fullName evidence="1">Uncharacterized protein</fullName>
    </submittedName>
</protein>
<accession>A0A1S7UJ16</accession>
<keyword evidence="2" id="KW-1185">Reference proteome</keyword>
<dbReference type="AlphaFoldDB" id="A0A1S7UJ16"/>
<proteinExistence type="predicted"/>
<reference evidence="1" key="1">
    <citation type="submission" date="2016-03" db="EMBL/GenBank/DDBJ databases">
        <title>Draft genome sequence of Rosellinia necatrix.</title>
        <authorList>
            <person name="Kanematsu S."/>
        </authorList>
    </citation>
    <scope>NUCLEOTIDE SEQUENCE [LARGE SCALE GENOMIC DNA]</scope>
    <source>
        <strain evidence="1">W97</strain>
    </source>
</reference>
<dbReference type="OrthoDB" id="5200985at2759"/>
<organism evidence="1">
    <name type="scientific">Rosellinia necatrix</name>
    <name type="common">White root-rot fungus</name>
    <dbReference type="NCBI Taxonomy" id="77044"/>
    <lineage>
        <taxon>Eukaryota</taxon>
        <taxon>Fungi</taxon>
        <taxon>Dikarya</taxon>
        <taxon>Ascomycota</taxon>
        <taxon>Pezizomycotina</taxon>
        <taxon>Sordariomycetes</taxon>
        <taxon>Xylariomycetidae</taxon>
        <taxon>Xylariales</taxon>
        <taxon>Xylariaceae</taxon>
        <taxon>Rosellinia</taxon>
    </lineage>
</organism>
<dbReference type="Proteomes" id="UP000054516">
    <property type="component" value="Unassembled WGS sequence"/>
</dbReference>
<dbReference type="OMA" id="WHAWIEV"/>
<gene>
    <name evidence="1" type="ORF">SAMD00023353_0105360</name>
</gene>
<evidence type="ECO:0000313" key="2">
    <source>
        <dbReference type="Proteomes" id="UP000054516"/>
    </source>
</evidence>